<reference evidence="4 5" key="1">
    <citation type="submission" date="2024-09" db="EMBL/GenBank/DDBJ databases">
        <title>Rethinking Asexuality: The Enigmatic Case of Functional Sexual Genes in Lepraria (Stereocaulaceae).</title>
        <authorList>
            <person name="Doellman M."/>
            <person name="Sun Y."/>
            <person name="Barcenas-Pena A."/>
            <person name="Lumbsch H.T."/>
            <person name="Grewe F."/>
        </authorList>
    </citation>
    <scope>NUCLEOTIDE SEQUENCE [LARGE SCALE GENOMIC DNA]</scope>
    <source>
        <strain evidence="4 5">Mercado 3170</strain>
    </source>
</reference>
<dbReference type="InterPro" id="IPR024554">
    <property type="entry name" value="LEC1-like_C"/>
</dbReference>
<dbReference type="PANTHER" id="PTHR47185:SF2">
    <property type="entry name" value="FUNGAL PROTEIN"/>
    <property type="match status" value="1"/>
</dbReference>
<dbReference type="InterPro" id="IPR024555">
    <property type="entry name" value="PX-associated"/>
</dbReference>
<feature type="compositionally biased region" description="Basic and acidic residues" evidence="1">
    <location>
        <begin position="589"/>
        <end position="614"/>
    </location>
</feature>
<dbReference type="Pfam" id="PF12828">
    <property type="entry name" value="PXB"/>
    <property type="match status" value="1"/>
</dbReference>
<evidence type="ECO:0000256" key="1">
    <source>
        <dbReference type="SAM" id="MobiDB-lite"/>
    </source>
</evidence>
<evidence type="ECO:0000313" key="5">
    <source>
        <dbReference type="Proteomes" id="UP001590950"/>
    </source>
</evidence>
<evidence type="ECO:0000259" key="2">
    <source>
        <dbReference type="Pfam" id="PF12825"/>
    </source>
</evidence>
<name>A0ABR4ALL1_9LECA</name>
<dbReference type="Pfam" id="PF12825">
    <property type="entry name" value="DUF3818"/>
    <property type="match status" value="2"/>
</dbReference>
<accession>A0ABR4ALL1</accession>
<evidence type="ECO:0000313" key="4">
    <source>
        <dbReference type="EMBL" id="KAL2046404.1"/>
    </source>
</evidence>
<feature type="domain" description="PX-associated" evidence="3">
    <location>
        <begin position="3"/>
        <end position="122"/>
    </location>
</feature>
<protein>
    <submittedName>
        <fullName evidence="4">Uncharacterized protein</fullName>
    </submittedName>
</protein>
<comment type="caution">
    <text evidence="4">The sequence shown here is derived from an EMBL/GenBank/DDBJ whole genome shotgun (WGS) entry which is preliminary data.</text>
</comment>
<feature type="region of interest" description="Disordered" evidence="1">
    <location>
        <begin position="582"/>
        <end position="627"/>
    </location>
</feature>
<keyword evidence="5" id="KW-1185">Reference proteome</keyword>
<feature type="region of interest" description="Disordered" evidence="1">
    <location>
        <begin position="485"/>
        <end position="505"/>
    </location>
</feature>
<proteinExistence type="predicted"/>
<organism evidence="4 5">
    <name type="scientific">Stereocaulon virgatum</name>
    <dbReference type="NCBI Taxonomy" id="373712"/>
    <lineage>
        <taxon>Eukaryota</taxon>
        <taxon>Fungi</taxon>
        <taxon>Dikarya</taxon>
        <taxon>Ascomycota</taxon>
        <taxon>Pezizomycotina</taxon>
        <taxon>Lecanoromycetes</taxon>
        <taxon>OSLEUM clade</taxon>
        <taxon>Lecanoromycetidae</taxon>
        <taxon>Lecanorales</taxon>
        <taxon>Lecanorineae</taxon>
        <taxon>Stereocaulaceae</taxon>
        <taxon>Stereocaulon</taxon>
    </lineage>
</organism>
<feature type="domain" description="PX" evidence="2">
    <location>
        <begin position="359"/>
        <end position="481"/>
    </location>
</feature>
<dbReference type="Proteomes" id="UP001590950">
    <property type="component" value="Unassembled WGS sequence"/>
</dbReference>
<evidence type="ECO:0000259" key="3">
    <source>
        <dbReference type="Pfam" id="PF12828"/>
    </source>
</evidence>
<dbReference type="InterPro" id="IPR047168">
    <property type="entry name" value="LEC1-like"/>
</dbReference>
<dbReference type="EMBL" id="JBEFKJ010000004">
    <property type="protein sequence ID" value="KAL2046404.1"/>
    <property type="molecule type" value="Genomic_DNA"/>
</dbReference>
<sequence length="651" mass="72374">MADQQLTPGQAHALFDILAHHESYAEIQALKEAETIATFGPPLEPEQKDASSSPLIETLLQRFILVLPGIRDVPPEFWTRNIKGLATALDDVNLSESYDKGSIGIRKTLSTAIAAMVEYVSRGTLGGYPKAEDSRDRQYDTSNPDDVIDAWDDFLEQIIYGEMIYKIFTKAAETDQLSDHEPVVQAAHEYAIVILASFLHYILIISPRGQSILPLVIRAHNLAPYFLIRQTLKVGNAASMLSGMVKLVLAKMNMGTVTTWFGGQGSDAGMNLLQQIISTILNSDSSELKKRSVAIEKDKEAPNKEVLELLRAYGSMQAEEQRKYRTESEIKPDSIANAILSQSIDPKDLSEKQHKLCLDYVAIQLAIRDREQLVNVLCTRQPDLLTSSIRTMVGAYEPVIRALHQAYDLSGGVSDLEAFMTDFINISKVNTKDGQSKTPFVEDYVNLLHKHQGSSHRFIHQVLKNGKELSLWYREYADHAAKQYKQENTQKSAGERNPSNAAAGDFTPHLQSLMSALSEEDRSRVLREVDKHAEYLSSLTETSTSRMRNVVRHVSENKSGMSVGPGMFLSRWQALMDETLITPASPEGPVRHGKDDSVKDATRIDTDGAKKGTAETDVEVESPQLTPPQVSNAVRLLIPGFRDTLRKLGVK</sequence>
<feature type="compositionally biased region" description="Polar residues" evidence="1">
    <location>
        <begin position="486"/>
        <end position="500"/>
    </location>
</feature>
<feature type="domain" description="PX" evidence="2">
    <location>
        <begin position="165"/>
        <end position="353"/>
    </location>
</feature>
<gene>
    <name evidence="4" type="ORF">N7G274_001851</name>
</gene>
<dbReference type="PANTHER" id="PTHR47185">
    <property type="entry name" value="PX DOMAIN-CONTAINING PROTEIN YPR097W"/>
    <property type="match status" value="1"/>
</dbReference>